<gene>
    <name evidence="1" type="ORF">IAC13_07615</name>
</gene>
<dbReference type="GO" id="GO:0000287">
    <property type="term" value="F:magnesium ion binding"/>
    <property type="evidence" value="ECO:0007669"/>
    <property type="project" value="TreeGrafter"/>
</dbReference>
<dbReference type="GO" id="GO:0005829">
    <property type="term" value="C:cytosol"/>
    <property type="evidence" value="ECO:0007669"/>
    <property type="project" value="TreeGrafter"/>
</dbReference>
<name>A0A9D9I2E5_9FIRM</name>
<dbReference type="SUPFAM" id="SSF56784">
    <property type="entry name" value="HAD-like"/>
    <property type="match status" value="1"/>
</dbReference>
<accession>A0A9D9I2E5</accession>
<comment type="caution">
    <text evidence="1">The sequence shown here is derived from an EMBL/GenBank/DDBJ whole genome shotgun (WGS) entry which is preliminary data.</text>
</comment>
<dbReference type="InterPro" id="IPR036412">
    <property type="entry name" value="HAD-like_sf"/>
</dbReference>
<dbReference type="Gene3D" id="3.30.1240.10">
    <property type="match status" value="1"/>
</dbReference>
<organism evidence="1 2">
    <name type="scientific">Candidatus Scybalomonas excrementavium</name>
    <dbReference type="NCBI Taxonomy" id="2840943"/>
    <lineage>
        <taxon>Bacteria</taxon>
        <taxon>Bacillati</taxon>
        <taxon>Bacillota</taxon>
        <taxon>Clostridia</taxon>
        <taxon>Lachnospirales</taxon>
        <taxon>Lachnospiraceae</taxon>
        <taxon>Lachnospiraceae incertae sedis</taxon>
        <taxon>Candidatus Scybalomonas</taxon>
    </lineage>
</organism>
<dbReference type="PROSITE" id="PS01228">
    <property type="entry name" value="COF_1"/>
    <property type="match status" value="1"/>
</dbReference>
<reference evidence="1" key="1">
    <citation type="submission" date="2020-10" db="EMBL/GenBank/DDBJ databases">
        <authorList>
            <person name="Gilroy R."/>
        </authorList>
    </citation>
    <scope>NUCLEOTIDE SEQUENCE</scope>
    <source>
        <strain evidence="1">E3-2379</strain>
    </source>
</reference>
<dbReference type="SFLD" id="SFLDS00003">
    <property type="entry name" value="Haloacid_Dehalogenase"/>
    <property type="match status" value="1"/>
</dbReference>
<evidence type="ECO:0000313" key="1">
    <source>
        <dbReference type="EMBL" id="MBO8463781.1"/>
    </source>
</evidence>
<dbReference type="NCBIfam" id="TIGR01484">
    <property type="entry name" value="HAD-SF-IIB"/>
    <property type="match status" value="1"/>
</dbReference>
<dbReference type="AlphaFoldDB" id="A0A9D9I2E5"/>
<dbReference type="GO" id="GO:0016791">
    <property type="term" value="F:phosphatase activity"/>
    <property type="evidence" value="ECO:0007669"/>
    <property type="project" value="TreeGrafter"/>
</dbReference>
<dbReference type="PROSITE" id="PS01229">
    <property type="entry name" value="COF_2"/>
    <property type="match status" value="1"/>
</dbReference>
<reference evidence="1" key="2">
    <citation type="journal article" date="2021" name="PeerJ">
        <title>Extensive microbial diversity within the chicken gut microbiome revealed by metagenomics and culture.</title>
        <authorList>
            <person name="Gilroy R."/>
            <person name="Ravi A."/>
            <person name="Getino M."/>
            <person name="Pursley I."/>
            <person name="Horton D.L."/>
            <person name="Alikhan N.F."/>
            <person name="Baker D."/>
            <person name="Gharbi K."/>
            <person name="Hall N."/>
            <person name="Watson M."/>
            <person name="Adriaenssens E.M."/>
            <person name="Foster-Nyarko E."/>
            <person name="Jarju S."/>
            <person name="Secka A."/>
            <person name="Antonio M."/>
            <person name="Oren A."/>
            <person name="Chaudhuri R.R."/>
            <person name="La Ragione R."/>
            <person name="Hildebrand F."/>
            <person name="Pallen M.J."/>
        </authorList>
    </citation>
    <scope>NUCLEOTIDE SEQUENCE</scope>
    <source>
        <strain evidence="1">E3-2379</strain>
    </source>
</reference>
<dbReference type="Proteomes" id="UP000823618">
    <property type="component" value="Unassembled WGS sequence"/>
</dbReference>
<protein>
    <submittedName>
        <fullName evidence="1">HAD family phosphatase</fullName>
    </submittedName>
</protein>
<evidence type="ECO:0000313" key="2">
    <source>
        <dbReference type="Proteomes" id="UP000823618"/>
    </source>
</evidence>
<dbReference type="NCBIfam" id="TIGR00099">
    <property type="entry name" value="Cof-subfamily"/>
    <property type="match status" value="1"/>
</dbReference>
<dbReference type="PRINTS" id="PR00119">
    <property type="entry name" value="CATATPASE"/>
</dbReference>
<dbReference type="InterPro" id="IPR000150">
    <property type="entry name" value="Cof"/>
</dbReference>
<dbReference type="Gene3D" id="3.40.50.1000">
    <property type="entry name" value="HAD superfamily/HAD-like"/>
    <property type="match status" value="1"/>
</dbReference>
<dbReference type="CDD" id="cd07516">
    <property type="entry name" value="HAD_Pase"/>
    <property type="match status" value="1"/>
</dbReference>
<dbReference type="Pfam" id="PF08282">
    <property type="entry name" value="Hydrolase_3"/>
    <property type="match status" value="1"/>
</dbReference>
<dbReference type="EMBL" id="JADIML010000211">
    <property type="protein sequence ID" value="MBO8463781.1"/>
    <property type="molecule type" value="Genomic_DNA"/>
</dbReference>
<proteinExistence type="predicted"/>
<dbReference type="SFLD" id="SFLDG01140">
    <property type="entry name" value="C2.B:_Phosphomannomutase_and_P"/>
    <property type="match status" value="1"/>
</dbReference>
<dbReference type="InterPro" id="IPR023214">
    <property type="entry name" value="HAD_sf"/>
</dbReference>
<dbReference type="PANTHER" id="PTHR10000:SF8">
    <property type="entry name" value="HAD SUPERFAMILY HYDROLASE-LIKE, TYPE 3"/>
    <property type="match status" value="1"/>
</dbReference>
<dbReference type="InterPro" id="IPR006379">
    <property type="entry name" value="HAD-SF_hydro_IIB"/>
</dbReference>
<dbReference type="PANTHER" id="PTHR10000">
    <property type="entry name" value="PHOSPHOSERINE PHOSPHATASE"/>
    <property type="match status" value="1"/>
</dbReference>
<sequence length="278" mass="30800">MRQKIKLIALDLDGTLLTNQKTITEHTKEVLKKAMKQGVIVMPATGRGIAAIPKEVGTIEGISYALTVNGAAVVEYPSGTVLYSDYLDCKTAIDALEYGFTLDALPDVYMGGHAYSQRERLHNIDHYIESITQKEMLLKSRIPVDDLKAFIQSHPDKIEKINIVFHDLSQREVAYEYLKKNKNLTVTSSMDNNLELNSKTATKGNALVAFAKTLGISREEIMVCGDSNNDFEMIKMAGLGVAMGNAIDEIKEIADFVTKTNEEDGVAYAVEQFVLKEE</sequence>